<dbReference type="AlphaFoldDB" id="A0AAC9HRT0"/>
<keyword evidence="3 5" id="KW-1133">Transmembrane helix</keyword>
<comment type="subcellular location">
    <subcellularLocation>
        <location evidence="1">Membrane</location>
        <topology evidence="1">Multi-pass membrane protein</topology>
    </subcellularLocation>
</comment>
<sequence>MEALATHLSEGRLSLEEYEQRLTETMDAKTRQALLAVFTDLPAPHPKLPGTSAYPSSPPAPVAEADMVVYSHKSKIAAGVLQLIPSLGIGRFYTGHVGIGLAQLLLTPIFGIGVLWCWIDGILMLANGAKDKDGRPLRD</sequence>
<dbReference type="InterPro" id="IPR007829">
    <property type="entry name" value="TM2"/>
</dbReference>
<name>A0AAC9HRT0_9PSEU</name>
<evidence type="ECO:0000259" key="7">
    <source>
        <dbReference type="Pfam" id="PF08044"/>
    </source>
</evidence>
<proteinExistence type="predicted"/>
<dbReference type="EMBL" id="CP014859">
    <property type="protein sequence ID" value="AOS64402.1"/>
    <property type="molecule type" value="Genomic_DNA"/>
</dbReference>
<evidence type="ECO:0000313" key="9">
    <source>
        <dbReference type="Proteomes" id="UP000095210"/>
    </source>
</evidence>
<evidence type="ECO:0000256" key="4">
    <source>
        <dbReference type="ARBA" id="ARBA00023136"/>
    </source>
</evidence>
<protein>
    <submittedName>
        <fullName evidence="8">DUF1707 family protein</fullName>
    </submittedName>
</protein>
<keyword evidence="9" id="KW-1185">Reference proteome</keyword>
<organism evidence="8 9">
    <name type="scientific">Actinoalloteichus hymeniacidonis</name>
    <dbReference type="NCBI Taxonomy" id="340345"/>
    <lineage>
        <taxon>Bacteria</taxon>
        <taxon>Bacillati</taxon>
        <taxon>Actinomycetota</taxon>
        <taxon>Actinomycetes</taxon>
        <taxon>Pseudonocardiales</taxon>
        <taxon>Pseudonocardiaceae</taxon>
        <taxon>Actinoalloteichus</taxon>
    </lineage>
</organism>
<reference evidence="9" key="1">
    <citation type="submission" date="2016-03" db="EMBL/GenBank/DDBJ databases">
        <title>Complete genome sequence of the type strain Actinoalloteichus hymeniacidonis DSM 45092.</title>
        <authorList>
            <person name="Schaffert L."/>
            <person name="Albersmeier A."/>
            <person name="Winkler A."/>
            <person name="Kalinowski J."/>
            <person name="Zotchev S."/>
            <person name="Ruckert C."/>
        </authorList>
    </citation>
    <scope>NUCLEOTIDE SEQUENCE [LARGE SCALE GENOMIC DNA]</scope>
    <source>
        <strain evidence="9">HPA177(T) (DSM 45092(T))</strain>
    </source>
</reference>
<evidence type="ECO:0000256" key="1">
    <source>
        <dbReference type="ARBA" id="ARBA00004141"/>
    </source>
</evidence>
<accession>A0AAC9HRT0</accession>
<evidence type="ECO:0000256" key="3">
    <source>
        <dbReference type="ARBA" id="ARBA00022989"/>
    </source>
</evidence>
<feature type="domain" description="TM2" evidence="6">
    <location>
        <begin position="72"/>
        <end position="122"/>
    </location>
</feature>
<evidence type="ECO:0000256" key="2">
    <source>
        <dbReference type="ARBA" id="ARBA00022692"/>
    </source>
</evidence>
<dbReference type="InterPro" id="IPR012551">
    <property type="entry name" value="DUF1707_SHOCT-like"/>
</dbReference>
<evidence type="ECO:0000256" key="5">
    <source>
        <dbReference type="SAM" id="Phobius"/>
    </source>
</evidence>
<dbReference type="Pfam" id="PF08044">
    <property type="entry name" value="DUF1707"/>
    <property type="match status" value="1"/>
</dbReference>
<evidence type="ECO:0000259" key="6">
    <source>
        <dbReference type="Pfam" id="PF05154"/>
    </source>
</evidence>
<feature type="transmembrane region" description="Helical" evidence="5">
    <location>
        <begin position="105"/>
        <end position="126"/>
    </location>
</feature>
<gene>
    <name evidence="8" type="ORF">TL08_18010</name>
</gene>
<dbReference type="GO" id="GO:0016020">
    <property type="term" value="C:membrane"/>
    <property type="evidence" value="ECO:0007669"/>
    <property type="project" value="UniProtKB-SubCell"/>
</dbReference>
<feature type="domain" description="DUF1707" evidence="7">
    <location>
        <begin position="1"/>
        <end position="42"/>
    </location>
</feature>
<keyword evidence="2 5" id="KW-0812">Transmembrane</keyword>
<keyword evidence="4 5" id="KW-0472">Membrane</keyword>
<dbReference type="Pfam" id="PF05154">
    <property type="entry name" value="TM2"/>
    <property type="match status" value="1"/>
</dbReference>
<dbReference type="Proteomes" id="UP000095210">
    <property type="component" value="Chromosome"/>
</dbReference>
<evidence type="ECO:0000313" key="8">
    <source>
        <dbReference type="EMBL" id="AOS64402.1"/>
    </source>
</evidence>
<dbReference type="KEGG" id="ahm:TL08_18010"/>